<keyword evidence="5" id="KW-1185">Reference proteome</keyword>
<dbReference type="SMART" id="SM00042">
    <property type="entry name" value="CUB"/>
    <property type="match status" value="1"/>
</dbReference>
<sequence>MKLQNLILTLCFAMAAVDACPTLYLSRSNISGVMSSSHGFPRVCGVEYCHNLNCNYELVPARNNSGRGVIVRFDYFNTESYHDFVRLEYINLQGQLVTGQFSGSVGSFRARLPAMQGTPVRMRWNTDSSVNSLGFLMRFHAVPAPPVRRYRLGGMLEVSENGVRGSVRVEKAKRK</sequence>
<evidence type="ECO:0000259" key="4">
    <source>
        <dbReference type="PROSITE" id="PS01180"/>
    </source>
</evidence>
<dbReference type="Proteomes" id="UP000095280">
    <property type="component" value="Unplaced"/>
</dbReference>
<dbReference type="WBParaSite" id="maker-uti_cns_0001196-snap-gene-0.23-mRNA-1">
    <property type="protein sequence ID" value="maker-uti_cns_0001196-snap-gene-0.23-mRNA-1"/>
    <property type="gene ID" value="maker-uti_cns_0001196-snap-gene-0.23"/>
</dbReference>
<evidence type="ECO:0000256" key="3">
    <source>
        <dbReference type="SAM" id="SignalP"/>
    </source>
</evidence>
<feature type="chain" id="PRO_5011394868" evidence="3">
    <location>
        <begin position="20"/>
        <end position="175"/>
    </location>
</feature>
<dbReference type="InterPro" id="IPR035914">
    <property type="entry name" value="Sperma_CUB_dom_sf"/>
</dbReference>
<dbReference type="PROSITE" id="PS01180">
    <property type="entry name" value="CUB"/>
    <property type="match status" value="1"/>
</dbReference>
<dbReference type="WBParaSite" id="maker-uti_cns_0001248-snap-gene-0.2-mRNA-1">
    <property type="protein sequence ID" value="maker-uti_cns_0001248-snap-gene-0.2-mRNA-1"/>
    <property type="gene ID" value="maker-uti_cns_0001248-snap-gene-0.2"/>
</dbReference>
<evidence type="ECO:0000313" key="5">
    <source>
        <dbReference type="Proteomes" id="UP000095280"/>
    </source>
</evidence>
<dbReference type="WBParaSite" id="maker-uti_cns_0001239-snap-gene-0.21-mRNA-1">
    <property type="protein sequence ID" value="maker-uti_cns_0001239-snap-gene-0.21-mRNA-1"/>
    <property type="gene ID" value="maker-uti_cns_0001239-snap-gene-0.21"/>
</dbReference>
<accession>A0A1I8GB05</accession>
<dbReference type="AlphaFoldDB" id="A0A1I8GB05"/>
<evidence type="ECO:0000256" key="2">
    <source>
        <dbReference type="PROSITE-ProRule" id="PRU00059"/>
    </source>
</evidence>
<dbReference type="InterPro" id="IPR000859">
    <property type="entry name" value="CUB_dom"/>
</dbReference>
<name>A0A1I8GB05_9PLAT</name>
<feature type="signal peptide" evidence="3">
    <location>
        <begin position="1"/>
        <end position="19"/>
    </location>
</feature>
<keyword evidence="3" id="KW-0732">Signal</keyword>
<evidence type="ECO:0000313" key="7">
    <source>
        <dbReference type="WBParaSite" id="maker-uti_cns_0001239-snap-gene-0.21-mRNA-1"/>
    </source>
</evidence>
<proteinExistence type="predicted"/>
<dbReference type="SUPFAM" id="SSF49854">
    <property type="entry name" value="Spermadhesin, CUB domain"/>
    <property type="match status" value="1"/>
</dbReference>
<protein>
    <submittedName>
        <fullName evidence="6 7">CUB domain-containing protein</fullName>
    </submittedName>
</protein>
<evidence type="ECO:0000256" key="1">
    <source>
        <dbReference type="ARBA" id="ARBA00023157"/>
    </source>
</evidence>
<keyword evidence="1" id="KW-1015">Disulfide bond</keyword>
<evidence type="ECO:0000313" key="6">
    <source>
        <dbReference type="WBParaSite" id="maker-uti_cns_0001196-snap-gene-0.23-mRNA-1"/>
    </source>
</evidence>
<comment type="caution">
    <text evidence="2">Lacks conserved residue(s) required for the propagation of feature annotation.</text>
</comment>
<organism evidence="5 7">
    <name type="scientific">Macrostomum lignano</name>
    <dbReference type="NCBI Taxonomy" id="282301"/>
    <lineage>
        <taxon>Eukaryota</taxon>
        <taxon>Metazoa</taxon>
        <taxon>Spiralia</taxon>
        <taxon>Lophotrochozoa</taxon>
        <taxon>Platyhelminthes</taxon>
        <taxon>Rhabditophora</taxon>
        <taxon>Macrostomorpha</taxon>
        <taxon>Macrostomida</taxon>
        <taxon>Macrostomidae</taxon>
        <taxon>Macrostomum</taxon>
    </lineage>
</organism>
<feature type="domain" description="CUB" evidence="4">
    <location>
        <begin position="20"/>
        <end position="142"/>
    </location>
</feature>
<dbReference type="Gene3D" id="2.60.120.290">
    <property type="entry name" value="Spermadhesin, CUB domain"/>
    <property type="match status" value="1"/>
</dbReference>
<reference evidence="6 7" key="1">
    <citation type="submission" date="2016-11" db="UniProtKB">
        <authorList>
            <consortium name="WormBaseParasite"/>
        </authorList>
    </citation>
    <scope>IDENTIFICATION</scope>
</reference>